<dbReference type="Proteomes" id="UP001175271">
    <property type="component" value="Unassembled WGS sequence"/>
</dbReference>
<sequence length="248" mass="27336">MVTASQSLISISITIRICYAALPLETPTQRLENPFLHQMLQLFTPDESTTPNTMIPPYGINARRQPSEDLIENQRAIRKEAQLAMSPWAKMAEDVIGMFGTKPSSAQSVVSTLPPLPSREIAQMFTGYGMLPLTQGSSVTELANSITSTFNGDSNKAASYIDTGGANFDRFVIHENQEGENLLGLGNSMMGRWNERGLQWSNGNLRLVNMRGNNLLGSQVAVHDRSVDIPVQQWLNMASSLFDTYRGP</sequence>
<gene>
    <name evidence="1" type="ORF">QR680_000033</name>
</gene>
<organism evidence="1 2">
    <name type="scientific">Steinernema hermaphroditum</name>
    <dbReference type="NCBI Taxonomy" id="289476"/>
    <lineage>
        <taxon>Eukaryota</taxon>
        <taxon>Metazoa</taxon>
        <taxon>Ecdysozoa</taxon>
        <taxon>Nematoda</taxon>
        <taxon>Chromadorea</taxon>
        <taxon>Rhabditida</taxon>
        <taxon>Tylenchina</taxon>
        <taxon>Panagrolaimomorpha</taxon>
        <taxon>Strongyloidoidea</taxon>
        <taxon>Steinernematidae</taxon>
        <taxon>Steinernema</taxon>
    </lineage>
</organism>
<evidence type="ECO:0000313" key="2">
    <source>
        <dbReference type="Proteomes" id="UP001175271"/>
    </source>
</evidence>
<keyword evidence="2" id="KW-1185">Reference proteome</keyword>
<protein>
    <submittedName>
        <fullName evidence="1">Uncharacterized protein</fullName>
    </submittedName>
</protein>
<name>A0AA39GT16_9BILA</name>
<comment type="caution">
    <text evidence="1">The sequence shown here is derived from an EMBL/GenBank/DDBJ whole genome shotgun (WGS) entry which is preliminary data.</text>
</comment>
<proteinExistence type="predicted"/>
<accession>A0AA39GT16</accession>
<reference evidence="1" key="1">
    <citation type="submission" date="2023-06" db="EMBL/GenBank/DDBJ databases">
        <title>Genomic analysis of the entomopathogenic nematode Steinernema hermaphroditum.</title>
        <authorList>
            <person name="Schwarz E.M."/>
            <person name="Heppert J.K."/>
            <person name="Baniya A."/>
            <person name="Schwartz H.T."/>
            <person name="Tan C.-H."/>
            <person name="Antoshechkin I."/>
            <person name="Sternberg P.W."/>
            <person name="Goodrich-Blair H."/>
            <person name="Dillman A.R."/>
        </authorList>
    </citation>
    <scope>NUCLEOTIDE SEQUENCE</scope>
    <source>
        <strain evidence="1">PS9179</strain>
        <tissue evidence="1">Whole animal</tissue>
    </source>
</reference>
<evidence type="ECO:0000313" key="1">
    <source>
        <dbReference type="EMBL" id="KAK0393053.1"/>
    </source>
</evidence>
<dbReference type="EMBL" id="JAUCMV010000005">
    <property type="protein sequence ID" value="KAK0393053.1"/>
    <property type="molecule type" value="Genomic_DNA"/>
</dbReference>
<dbReference type="AlphaFoldDB" id="A0AA39GT16"/>